<reference evidence="2" key="1">
    <citation type="submission" date="2016-10" db="EMBL/GenBank/DDBJ databases">
        <authorList>
            <person name="Varghese N."/>
            <person name="Submissions S."/>
        </authorList>
    </citation>
    <scope>NUCLEOTIDE SEQUENCE [LARGE SCALE GENOMIC DNA]</scope>
    <source>
        <strain evidence="2">OR362-8,ATCC BAA-1266,JCM 13504</strain>
    </source>
</reference>
<proteinExistence type="predicted"/>
<dbReference type="EMBL" id="FOXS01000010">
    <property type="protein sequence ID" value="SFQ82706.1"/>
    <property type="molecule type" value="Genomic_DNA"/>
</dbReference>
<dbReference type="Proteomes" id="UP000199029">
    <property type="component" value="Unassembled WGS sequence"/>
</dbReference>
<dbReference type="OrthoDB" id="892620at2"/>
<protein>
    <submittedName>
        <fullName evidence="1">Uncharacterized protein</fullName>
    </submittedName>
</protein>
<dbReference type="RefSeq" id="WP_092678897.1">
    <property type="nucleotide sequence ID" value="NZ_FOXS01000010.1"/>
</dbReference>
<name>A0A1I6BP55_HYMAR</name>
<keyword evidence="2" id="KW-1185">Reference proteome</keyword>
<sequence length="251" mass="29098">MGQRKCLNEKRLTKKQVQALVEKEGQLHKEYTAFFQETYASGHVQRDLVYELPDDRFLYVFDQLDLSIPGKGDVYAKAYFLKWMQSVQRVRDNYANNRGSSVDHWRFYSHCQNTLIERLPELADELARVLQIDRVLLDKSYASLDLVSTACEALGLDTVFKQLYDPVVAYVGEVIRQRVNGWWELNATHYGGNYPFISVGLDRVQYMPINVAWTAMQGMDPIDFRKEAANEVRLRASSVKFERKRIARGIG</sequence>
<dbReference type="STRING" id="1227077.SAMN04515668_4869"/>
<gene>
    <name evidence="1" type="ORF">SAMN04515668_4869</name>
</gene>
<organism evidence="1 2">
    <name type="scientific">Hymenobacter arizonensis</name>
    <name type="common">Siccationidurans arizonensis</name>
    <dbReference type="NCBI Taxonomy" id="1227077"/>
    <lineage>
        <taxon>Bacteria</taxon>
        <taxon>Pseudomonadati</taxon>
        <taxon>Bacteroidota</taxon>
        <taxon>Cytophagia</taxon>
        <taxon>Cytophagales</taxon>
        <taxon>Hymenobacteraceae</taxon>
        <taxon>Hymenobacter</taxon>
    </lineage>
</organism>
<evidence type="ECO:0000313" key="2">
    <source>
        <dbReference type="Proteomes" id="UP000199029"/>
    </source>
</evidence>
<evidence type="ECO:0000313" key="1">
    <source>
        <dbReference type="EMBL" id="SFQ82706.1"/>
    </source>
</evidence>
<dbReference type="AlphaFoldDB" id="A0A1I6BP55"/>
<accession>A0A1I6BP55</accession>